<dbReference type="AlphaFoldDB" id="A0A7G9Z316"/>
<dbReference type="SMART" id="SM00382">
    <property type="entry name" value="AAA"/>
    <property type="match status" value="1"/>
</dbReference>
<dbReference type="HAMAP" id="MF_00350">
    <property type="entry name" value="RadB"/>
    <property type="match status" value="1"/>
</dbReference>
<evidence type="ECO:0000256" key="9">
    <source>
        <dbReference type="HAMAP-Rule" id="MF_00350"/>
    </source>
</evidence>
<reference evidence="11" key="1">
    <citation type="submission" date="2020-06" db="EMBL/GenBank/DDBJ databases">
        <title>Unique genomic features of the anaerobic methanotrophic archaea.</title>
        <authorList>
            <person name="Chadwick G.L."/>
            <person name="Skennerton C.T."/>
            <person name="Laso-Perez R."/>
            <person name="Leu A.O."/>
            <person name="Speth D.R."/>
            <person name="Yu H."/>
            <person name="Morgan-Lang C."/>
            <person name="Hatzenpichler R."/>
            <person name="Goudeau D."/>
            <person name="Malmstrom R."/>
            <person name="Brazelton W.J."/>
            <person name="Woyke T."/>
            <person name="Hallam S.J."/>
            <person name="Tyson G.W."/>
            <person name="Wegener G."/>
            <person name="Boetius A."/>
            <person name="Orphan V."/>
        </authorList>
    </citation>
    <scope>NUCLEOTIDE SEQUENCE</scope>
</reference>
<gene>
    <name evidence="9 11" type="primary">radB</name>
    <name evidence="11" type="ORF">GNACHGJL_00032</name>
</gene>
<evidence type="ECO:0000256" key="6">
    <source>
        <dbReference type="ARBA" id="ARBA00023125"/>
    </source>
</evidence>
<protein>
    <recommendedName>
        <fullName evidence="2 9">DNA repair and recombination protein RadB</fullName>
    </recommendedName>
</protein>
<dbReference type="InterPro" id="IPR027417">
    <property type="entry name" value="P-loop_NTPase"/>
</dbReference>
<dbReference type="PROSITE" id="PS50162">
    <property type="entry name" value="RECA_2"/>
    <property type="match status" value="1"/>
</dbReference>
<comment type="function">
    <text evidence="8 9">Involved in DNA repair and in homologous recombination. May regulate the cleavage reactions of the branch-structured DNA. Has a very weak ATPase activity that is not stimulated by DNA. Binds DNA but does not promote DNA strands exchange.</text>
</comment>
<organism evidence="11">
    <name type="scientific">Candidatus Methanophaga sp. ANME-1 ERB7</name>
    <dbReference type="NCBI Taxonomy" id="2759913"/>
    <lineage>
        <taxon>Archaea</taxon>
        <taxon>Methanobacteriati</taxon>
        <taxon>Methanobacteriota</taxon>
        <taxon>Stenosarchaea group</taxon>
        <taxon>Methanomicrobia</taxon>
        <taxon>Candidatus Methanophagales</taxon>
        <taxon>Candidatus Methanophagaceae</taxon>
        <taxon>Candidatus Methanophaga</taxon>
    </lineage>
</organism>
<dbReference type="InterPro" id="IPR020588">
    <property type="entry name" value="RecA_ATP-bd"/>
</dbReference>
<dbReference type="PANTHER" id="PTHR22942">
    <property type="entry name" value="RECA/RAD51/RADA DNA STRAND-PAIRING FAMILY MEMBER"/>
    <property type="match status" value="1"/>
</dbReference>
<evidence type="ECO:0000256" key="4">
    <source>
        <dbReference type="ARBA" id="ARBA00022763"/>
    </source>
</evidence>
<evidence type="ECO:0000259" key="10">
    <source>
        <dbReference type="PROSITE" id="PS50162"/>
    </source>
</evidence>
<keyword evidence="5 9" id="KW-0067">ATP-binding</keyword>
<proteinExistence type="inferred from homology"/>
<dbReference type="GO" id="GO:0005524">
    <property type="term" value="F:ATP binding"/>
    <property type="evidence" value="ECO:0007669"/>
    <property type="project" value="UniProtKB-UniRule"/>
</dbReference>
<keyword evidence="7 9" id="KW-0233">DNA recombination</keyword>
<name>A0A7G9Z316_9EURY</name>
<evidence type="ECO:0000256" key="3">
    <source>
        <dbReference type="ARBA" id="ARBA00022741"/>
    </source>
</evidence>
<accession>A0A7G9Z316</accession>
<sequence>MQLPTRYSSGCKNIDELLGGGFESRTVTQLYGEAGSGKTNICLQAAIGCAKTGKAVVFIDSEGFSPERFIQIASSNAESEDVESIARRIIIYEPQSFEQQTSSIKEIETVIKEMDDVVLVILDSATLFYRLELDEERSIYLRRVLANQIEHLQELARRHDLVVIITNQVYADIEKGKLRPSGGYMLEHISKVIVQLEKAAEGGGKRRAILKKHRSMPEDTSCEFFITSNGVE</sequence>
<dbReference type="InterPro" id="IPR013632">
    <property type="entry name" value="Rad51_C"/>
</dbReference>
<evidence type="ECO:0000256" key="7">
    <source>
        <dbReference type="ARBA" id="ARBA00023172"/>
    </source>
</evidence>
<evidence type="ECO:0000256" key="1">
    <source>
        <dbReference type="ARBA" id="ARBA00006876"/>
    </source>
</evidence>
<dbReference type="GO" id="GO:0140664">
    <property type="term" value="F:ATP-dependent DNA damage sensor activity"/>
    <property type="evidence" value="ECO:0007669"/>
    <property type="project" value="InterPro"/>
</dbReference>
<evidence type="ECO:0000256" key="8">
    <source>
        <dbReference type="ARBA" id="ARBA00024641"/>
    </source>
</evidence>
<keyword evidence="3 9" id="KW-0547">Nucleotide-binding</keyword>
<evidence type="ECO:0000256" key="5">
    <source>
        <dbReference type="ARBA" id="ARBA00022840"/>
    </source>
</evidence>
<comment type="similarity">
    <text evidence="1 9">Belongs to the eukaryotic RecA-like protein family. RadB subfamily.</text>
</comment>
<dbReference type="Pfam" id="PF08423">
    <property type="entry name" value="Rad51"/>
    <property type="match status" value="1"/>
</dbReference>
<dbReference type="GO" id="GO:0006281">
    <property type="term" value="P:DNA repair"/>
    <property type="evidence" value="ECO:0007669"/>
    <property type="project" value="UniProtKB-UniRule"/>
</dbReference>
<keyword evidence="4 9" id="KW-0227">DNA damage</keyword>
<dbReference type="GO" id="GO:0006310">
    <property type="term" value="P:DNA recombination"/>
    <property type="evidence" value="ECO:0007669"/>
    <property type="project" value="UniProtKB-UniRule"/>
</dbReference>
<dbReference type="SUPFAM" id="SSF52540">
    <property type="entry name" value="P-loop containing nucleoside triphosphate hydrolases"/>
    <property type="match status" value="1"/>
</dbReference>
<dbReference type="PANTHER" id="PTHR22942:SF47">
    <property type="entry name" value="DNA REPAIR AND RECOMBINATION PROTEIN RADB"/>
    <property type="match status" value="1"/>
</dbReference>
<dbReference type="PIRSF" id="PIRSF003336">
    <property type="entry name" value="RadB"/>
    <property type="match status" value="1"/>
</dbReference>
<dbReference type="InterPro" id="IPR011939">
    <property type="entry name" value="DNA_repair_and_recomb_RadB"/>
</dbReference>
<dbReference type="NCBIfam" id="TIGR02237">
    <property type="entry name" value="recomb_radB"/>
    <property type="match status" value="1"/>
</dbReference>
<dbReference type="InterPro" id="IPR003593">
    <property type="entry name" value="AAA+_ATPase"/>
</dbReference>
<dbReference type="EMBL" id="MT631588">
    <property type="protein sequence ID" value="QNO54650.1"/>
    <property type="molecule type" value="Genomic_DNA"/>
</dbReference>
<keyword evidence="6 9" id="KW-0238">DNA-binding</keyword>
<dbReference type="Gene3D" id="3.40.50.300">
    <property type="entry name" value="P-loop containing nucleotide triphosphate hydrolases"/>
    <property type="match status" value="1"/>
</dbReference>
<feature type="domain" description="RecA family profile 1" evidence="10">
    <location>
        <begin position="3"/>
        <end position="169"/>
    </location>
</feature>
<dbReference type="GO" id="GO:0003684">
    <property type="term" value="F:damaged DNA binding"/>
    <property type="evidence" value="ECO:0007669"/>
    <property type="project" value="UniProtKB-UniRule"/>
</dbReference>
<evidence type="ECO:0000256" key="2">
    <source>
        <dbReference type="ARBA" id="ARBA00018143"/>
    </source>
</evidence>
<evidence type="ECO:0000313" key="11">
    <source>
        <dbReference type="EMBL" id="QNO54650.1"/>
    </source>
</evidence>